<dbReference type="EMBL" id="JAINUF010000002">
    <property type="protein sequence ID" value="KAJ8374840.1"/>
    <property type="molecule type" value="Genomic_DNA"/>
</dbReference>
<proteinExistence type="predicted"/>
<dbReference type="Proteomes" id="UP001152622">
    <property type="component" value="Chromosome 2"/>
</dbReference>
<sequence>MGGCVKIRDLLSPMHGSAAEKICIKVFVSWRPLEDHQRVKQTSLTEDTTFKQPSCAARTCLRRTVSGTLIPTAPL</sequence>
<accession>A0A9Q1G517</accession>
<reference evidence="1" key="1">
    <citation type="journal article" date="2023" name="Science">
        <title>Genome structures resolve the early diversification of teleost fishes.</title>
        <authorList>
            <person name="Parey E."/>
            <person name="Louis A."/>
            <person name="Montfort J."/>
            <person name="Bouchez O."/>
            <person name="Roques C."/>
            <person name="Iampietro C."/>
            <person name="Lluch J."/>
            <person name="Castinel A."/>
            <person name="Donnadieu C."/>
            <person name="Desvignes T."/>
            <person name="Floi Bucao C."/>
            <person name="Jouanno E."/>
            <person name="Wen M."/>
            <person name="Mejri S."/>
            <person name="Dirks R."/>
            <person name="Jansen H."/>
            <person name="Henkel C."/>
            <person name="Chen W.J."/>
            <person name="Zahm M."/>
            <person name="Cabau C."/>
            <person name="Klopp C."/>
            <person name="Thompson A.W."/>
            <person name="Robinson-Rechavi M."/>
            <person name="Braasch I."/>
            <person name="Lecointre G."/>
            <person name="Bobe J."/>
            <person name="Postlethwait J.H."/>
            <person name="Berthelot C."/>
            <person name="Roest Crollius H."/>
            <person name="Guiguen Y."/>
        </authorList>
    </citation>
    <scope>NUCLEOTIDE SEQUENCE</scope>
    <source>
        <strain evidence="1">WJC10195</strain>
    </source>
</reference>
<evidence type="ECO:0000313" key="1">
    <source>
        <dbReference type="EMBL" id="KAJ8374840.1"/>
    </source>
</evidence>
<protein>
    <submittedName>
        <fullName evidence="1">Uncharacterized protein</fullName>
    </submittedName>
</protein>
<dbReference type="AlphaFoldDB" id="A0A9Q1G517"/>
<comment type="caution">
    <text evidence="1">The sequence shown here is derived from an EMBL/GenBank/DDBJ whole genome shotgun (WGS) entry which is preliminary data.</text>
</comment>
<name>A0A9Q1G517_SYNKA</name>
<evidence type="ECO:0000313" key="2">
    <source>
        <dbReference type="Proteomes" id="UP001152622"/>
    </source>
</evidence>
<gene>
    <name evidence="1" type="ORF">SKAU_G00054200</name>
</gene>
<keyword evidence="2" id="KW-1185">Reference proteome</keyword>
<organism evidence="1 2">
    <name type="scientific">Synaphobranchus kaupii</name>
    <name type="common">Kaup's arrowtooth eel</name>
    <dbReference type="NCBI Taxonomy" id="118154"/>
    <lineage>
        <taxon>Eukaryota</taxon>
        <taxon>Metazoa</taxon>
        <taxon>Chordata</taxon>
        <taxon>Craniata</taxon>
        <taxon>Vertebrata</taxon>
        <taxon>Euteleostomi</taxon>
        <taxon>Actinopterygii</taxon>
        <taxon>Neopterygii</taxon>
        <taxon>Teleostei</taxon>
        <taxon>Anguilliformes</taxon>
        <taxon>Synaphobranchidae</taxon>
        <taxon>Synaphobranchus</taxon>
    </lineage>
</organism>